<comment type="caution">
    <text evidence="5">The sequence shown here is derived from an EMBL/GenBank/DDBJ whole genome shotgun (WGS) entry which is preliminary data.</text>
</comment>
<dbReference type="Proteomes" id="UP000766904">
    <property type="component" value="Unassembled WGS sequence"/>
</dbReference>
<dbReference type="InterPro" id="IPR027417">
    <property type="entry name" value="P-loop_NTPase"/>
</dbReference>
<comment type="function">
    <text evidence="4">Has nucleotide phosphatase activity towards ATP, GTP, CTP, TTP and UTP. May hydrolyze nucleoside diphosphates with lower efficiency.</text>
</comment>
<accession>A0A8J8PYL8</accession>
<keyword evidence="1 4" id="KW-0547">Nucleotide-binding</keyword>
<dbReference type="InterPro" id="IPR004948">
    <property type="entry name" value="Nuc-triphosphatase_THEP1"/>
</dbReference>
<dbReference type="PANTHER" id="PTHR43146">
    <property type="entry name" value="CANCER-RELATED NUCLEOSIDE-TRIPHOSPHATASE"/>
    <property type="match status" value="1"/>
</dbReference>
<dbReference type="NCBIfam" id="NF010248">
    <property type="entry name" value="PRK13695.1"/>
    <property type="match status" value="1"/>
</dbReference>
<evidence type="ECO:0000313" key="5">
    <source>
        <dbReference type="EMBL" id="TYL36047.1"/>
    </source>
</evidence>
<dbReference type="GO" id="GO:0017111">
    <property type="term" value="F:ribonucleoside triphosphate phosphatase activity"/>
    <property type="evidence" value="ECO:0007669"/>
    <property type="project" value="UniProtKB-UniRule"/>
</dbReference>
<dbReference type="RefSeq" id="WP_148860631.1">
    <property type="nucleotide sequence ID" value="NZ_PHNJ01000024.1"/>
</dbReference>
<evidence type="ECO:0000313" key="6">
    <source>
        <dbReference type="Proteomes" id="UP000766904"/>
    </source>
</evidence>
<comment type="catalytic activity">
    <reaction evidence="4">
        <text>a ribonucleoside 5'-triphosphate + H2O = a ribonucleoside 5'-diphosphate + phosphate + H(+)</text>
        <dbReference type="Rhea" id="RHEA:23680"/>
        <dbReference type="ChEBI" id="CHEBI:15377"/>
        <dbReference type="ChEBI" id="CHEBI:15378"/>
        <dbReference type="ChEBI" id="CHEBI:43474"/>
        <dbReference type="ChEBI" id="CHEBI:57930"/>
        <dbReference type="ChEBI" id="CHEBI:61557"/>
        <dbReference type="EC" id="3.6.1.15"/>
    </reaction>
</comment>
<dbReference type="SUPFAM" id="SSF52540">
    <property type="entry name" value="P-loop containing nucleoside triphosphate hydrolases"/>
    <property type="match status" value="1"/>
</dbReference>
<keyword evidence="5" id="KW-0808">Transferase</keyword>
<dbReference type="Gene3D" id="3.40.50.300">
    <property type="entry name" value="P-loop containing nucleotide triphosphate hydrolases"/>
    <property type="match status" value="1"/>
</dbReference>
<dbReference type="GO" id="GO:0016301">
    <property type="term" value="F:kinase activity"/>
    <property type="evidence" value="ECO:0007669"/>
    <property type="project" value="UniProtKB-KW"/>
</dbReference>
<sequence>MPRNALVTGPPRSGKTTALERTIDSLREDGYTVGGLSCPEIREDGERVGFEIVDLAADERAVMAHVDFDDPAVGKYGVDVETIDRLSRRALSTAADDCDCVVIDEIAPMQLESDRFVTATQRALESRTPVLAAIAVRDSDPFLETVRSRDDVTTVEVTPETRDALPADLLEWIRSK</sequence>
<dbReference type="CDD" id="cd19482">
    <property type="entry name" value="RecA-like_Thep1"/>
    <property type="match status" value="1"/>
</dbReference>
<keyword evidence="2 4" id="KW-0378">Hydrolase</keyword>
<proteinExistence type="inferred from homology"/>
<evidence type="ECO:0000256" key="3">
    <source>
        <dbReference type="ARBA" id="ARBA00022840"/>
    </source>
</evidence>
<reference evidence="5" key="1">
    <citation type="submission" date="2017-11" db="EMBL/GenBank/DDBJ databases">
        <authorList>
            <person name="Kajale S.C."/>
            <person name="Sharma A."/>
        </authorList>
    </citation>
    <scope>NUCLEOTIDE SEQUENCE</scope>
    <source>
        <strain evidence="5">LS1_42</strain>
    </source>
</reference>
<keyword evidence="6" id="KW-1185">Reference proteome</keyword>
<comment type="similarity">
    <text evidence="4">Belongs to the THEP1 NTPase family.</text>
</comment>
<dbReference type="EMBL" id="PHNJ01000024">
    <property type="protein sequence ID" value="TYL36047.1"/>
    <property type="molecule type" value="Genomic_DNA"/>
</dbReference>
<name>A0A8J8PYL8_9EURY</name>
<protein>
    <recommendedName>
        <fullName evidence="4">Nucleoside-triphosphatase CV102_24685</fullName>
        <shortName evidence="4">NTPase</shortName>
        <ecNumber evidence="4">3.6.1.15</ecNumber>
    </recommendedName>
    <alternativeName>
        <fullName evidence="4">Nucleoside triphosphate phosphohydrolase</fullName>
    </alternativeName>
</protein>
<dbReference type="Pfam" id="PF03266">
    <property type="entry name" value="NTPase_1"/>
    <property type="match status" value="1"/>
</dbReference>
<dbReference type="EC" id="3.6.1.15" evidence="4"/>
<gene>
    <name evidence="5" type="ORF">CV102_24685</name>
</gene>
<comment type="caution">
    <text evidence="4">Lacks conserved residue(s) required for the propagation of feature annotation.</text>
</comment>
<keyword evidence="5" id="KW-0418">Kinase</keyword>
<evidence type="ECO:0000256" key="1">
    <source>
        <dbReference type="ARBA" id="ARBA00022741"/>
    </source>
</evidence>
<evidence type="ECO:0000256" key="2">
    <source>
        <dbReference type="ARBA" id="ARBA00022801"/>
    </source>
</evidence>
<organism evidence="5 6">
    <name type="scientific">Natronococcus pandeyae</name>
    <dbReference type="NCBI Taxonomy" id="2055836"/>
    <lineage>
        <taxon>Archaea</taxon>
        <taxon>Methanobacteriati</taxon>
        <taxon>Methanobacteriota</taxon>
        <taxon>Stenosarchaea group</taxon>
        <taxon>Halobacteria</taxon>
        <taxon>Halobacteriales</taxon>
        <taxon>Natrialbaceae</taxon>
        <taxon>Natronococcus</taxon>
    </lineage>
</organism>
<evidence type="ECO:0000256" key="4">
    <source>
        <dbReference type="HAMAP-Rule" id="MF_00796"/>
    </source>
</evidence>
<dbReference type="PANTHER" id="PTHR43146:SF1">
    <property type="entry name" value="CANCER-RELATED NUCLEOSIDE-TRIPHOSPHATASE"/>
    <property type="match status" value="1"/>
</dbReference>
<dbReference type="OrthoDB" id="52698at2157"/>
<dbReference type="HAMAP" id="MF_00796">
    <property type="entry name" value="NTPase_1"/>
    <property type="match status" value="1"/>
</dbReference>
<dbReference type="AlphaFoldDB" id="A0A8J8PYL8"/>
<dbReference type="GO" id="GO:0005524">
    <property type="term" value="F:ATP binding"/>
    <property type="evidence" value="ECO:0007669"/>
    <property type="project" value="UniProtKB-UniRule"/>
</dbReference>
<keyword evidence="3 4" id="KW-0067">ATP-binding</keyword>